<dbReference type="Gene3D" id="3.40.1190.20">
    <property type="match status" value="1"/>
</dbReference>
<dbReference type="AlphaFoldDB" id="A0A7W2M8I3"/>
<evidence type="ECO:0000313" key="6">
    <source>
        <dbReference type="Proteomes" id="UP000541857"/>
    </source>
</evidence>
<reference evidence="5 6" key="1">
    <citation type="submission" date="2020-07" db="EMBL/GenBank/DDBJ databases">
        <title>Bacterium isolated from marine sediment.</title>
        <authorList>
            <person name="Shang D."/>
        </authorList>
    </citation>
    <scope>NUCLEOTIDE SEQUENCE [LARGE SCALE GENOMIC DNA]</scope>
    <source>
        <strain evidence="5 6">F6074</strain>
    </source>
</reference>
<evidence type="ECO:0000256" key="1">
    <source>
        <dbReference type="ARBA" id="ARBA00010688"/>
    </source>
</evidence>
<feature type="domain" description="Carbohydrate kinase PfkB" evidence="4">
    <location>
        <begin position="1"/>
        <end position="204"/>
    </location>
</feature>
<evidence type="ECO:0000313" key="5">
    <source>
        <dbReference type="EMBL" id="MBA6154623.1"/>
    </source>
</evidence>
<dbReference type="InterPro" id="IPR029056">
    <property type="entry name" value="Ribokinase-like"/>
</dbReference>
<dbReference type="Pfam" id="PF00294">
    <property type="entry name" value="PfkB"/>
    <property type="match status" value="1"/>
</dbReference>
<dbReference type="GO" id="GO:0016301">
    <property type="term" value="F:kinase activity"/>
    <property type="evidence" value="ECO:0007669"/>
    <property type="project" value="UniProtKB-KW"/>
</dbReference>
<gene>
    <name evidence="5" type="ORF">H3Z82_18025</name>
</gene>
<sequence>MQKVVTFGEIMLRLSTEHYLRFSQSHSFKANYGGGEFNVAVSLANYGVTSEFVTRLPDNDLGKSALMEIRRQNVSAENIIYGGERLGIYFLETGAGLRGSKVVYDRNHSGISDVEIGVIDWKKVFQDASVFHWSGLTPAISQNAADVCLEAVKVAKGMGVLITTDLNYRAKLWKYGKAPKDIMPELLKYSNVILGDLDTAFMMIGKDKVNPNYKDADSLPQFYDLFFDQYPDLKYMATTLRYSRSASHQQIGGIFYDKEKLYTATVREITPVVDRVGSGDAFMGGIIYGLVLDTFDPQYTINFAVAACCLKHTISGDYNLATKEEVEALVKGGPSGIVSR</sequence>
<protein>
    <submittedName>
        <fullName evidence="5">Sugar kinase</fullName>
    </submittedName>
</protein>
<dbReference type="InterPro" id="IPR011611">
    <property type="entry name" value="PfkB_dom"/>
</dbReference>
<keyword evidence="3 5" id="KW-0418">Kinase</keyword>
<dbReference type="RefSeq" id="WP_182206895.1">
    <property type="nucleotide sequence ID" value="NZ_JACGLT010000022.1"/>
</dbReference>
<dbReference type="SUPFAM" id="SSF53613">
    <property type="entry name" value="Ribokinase-like"/>
    <property type="match status" value="1"/>
</dbReference>
<evidence type="ECO:0000256" key="2">
    <source>
        <dbReference type="ARBA" id="ARBA00022679"/>
    </source>
</evidence>
<dbReference type="PANTHER" id="PTHR43320:SF2">
    <property type="entry name" value="2-DEHYDRO-3-DEOXYGLUCONOKINASE_2-DEHYDRO-3-DEOXYGALACTONOKINASE"/>
    <property type="match status" value="1"/>
</dbReference>
<dbReference type="Proteomes" id="UP000541857">
    <property type="component" value="Unassembled WGS sequence"/>
</dbReference>
<comment type="caution">
    <text evidence="5">The sequence shown here is derived from an EMBL/GenBank/DDBJ whole genome shotgun (WGS) entry which is preliminary data.</text>
</comment>
<dbReference type="InterPro" id="IPR052700">
    <property type="entry name" value="Carb_kinase_PfkB-like"/>
</dbReference>
<evidence type="ECO:0000256" key="3">
    <source>
        <dbReference type="ARBA" id="ARBA00022777"/>
    </source>
</evidence>
<organism evidence="5 6">
    <name type="scientific">Gelidibacter maritimus</name>
    <dbReference type="NCBI Taxonomy" id="2761487"/>
    <lineage>
        <taxon>Bacteria</taxon>
        <taxon>Pseudomonadati</taxon>
        <taxon>Bacteroidota</taxon>
        <taxon>Flavobacteriia</taxon>
        <taxon>Flavobacteriales</taxon>
        <taxon>Flavobacteriaceae</taxon>
        <taxon>Gelidibacter</taxon>
    </lineage>
</organism>
<dbReference type="PANTHER" id="PTHR43320">
    <property type="entry name" value="SUGAR KINASE"/>
    <property type="match status" value="1"/>
</dbReference>
<proteinExistence type="inferred from homology"/>
<keyword evidence="2" id="KW-0808">Transferase</keyword>
<accession>A0A7W2M8I3</accession>
<dbReference type="EMBL" id="JACGLT010000022">
    <property type="protein sequence ID" value="MBA6154623.1"/>
    <property type="molecule type" value="Genomic_DNA"/>
</dbReference>
<dbReference type="CDD" id="cd01166">
    <property type="entry name" value="KdgK"/>
    <property type="match status" value="1"/>
</dbReference>
<keyword evidence="6" id="KW-1185">Reference proteome</keyword>
<evidence type="ECO:0000259" key="4">
    <source>
        <dbReference type="Pfam" id="PF00294"/>
    </source>
</evidence>
<comment type="similarity">
    <text evidence="1">Belongs to the carbohydrate kinase PfkB family.</text>
</comment>
<name>A0A7W2M8I3_9FLAO</name>